<dbReference type="Proteomes" id="UP000314294">
    <property type="component" value="Unassembled WGS sequence"/>
</dbReference>
<accession>A0A4Z2HT63</accession>
<gene>
    <name evidence="1" type="primary">Pitpnm2_1</name>
    <name evidence="1" type="ORF">EYF80_021636</name>
</gene>
<evidence type="ECO:0000313" key="1">
    <source>
        <dbReference type="EMBL" id="TNN68153.1"/>
    </source>
</evidence>
<organism evidence="1 2">
    <name type="scientific">Liparis tanakae</name>
    <name type="common">Tanaka's snailfish</name>
    <dbReference type="NCBI Taxonomy" id="230148"/>
    <lineage>
        <taxon>Eukaryota</taxon>
        <taxon>Metazoa</taxon>
        <taxon>Chordata</taxon>
        <taxon>Craniata</taxon>
        <taxon>Vertebrata</taxon>
        <taxon>Euteleostomi</taxon>
        <taxon>Actinopterygii</taxon>
        <taxon>Neopterygii</taxon>
        <taxon>Teleostei</taxon>
        <taxon>Neoteleostei</taxon>
        <taxon>Acanthomorphata</taxon>
        <taxon>Eupercaria</taxon>
        <taxon>Perciformes</taxon>
        <taxon>Cottioidei</taxon>
        <taxon>Cottales</taxon>
        <taxon>Liparidae</taxon>
        <taxon>Liparis</taxon>
    </lineage>
</organism>
<reference evidence="1 2" key="1">
    <citation type="submission" date="2019-03" db="EMBL/GenBank/DDBJ databases">
        <title>First draft genome of Liparis tanakae, snailfish: a comprehensive survey of snailfish specific genes.</title>
        <authorList>
            <person name="Kim W."/>
            <person name="Song I."/>
            <person name="Jeong J.-H."/>
            <person name="Kim D."/>
            <person name="Kim S."/>
            <person name="Ryu S."/>
            <person name="Song J.Y."/>
            <person name="Lee S.K."/>
        </authorList>
    </citation>
    <scope>NUCLEOTIDE SEQUENCE [LARGE SCALE GENOMIC DNA]</scope>
    <source>
        <tissue evidence="1">Muscle</tissue>
    </source>
</reference>
<comment type="caution">
    <text evidence="1">The sequence shown here is derived from an EMBL/GenBank/DDBJ whole genome shotgun (WGS) entry which is preliminary data.</text>
</comment>
<protein>
    <submittedName>
        <fullName evidence="1">Membrane-associated phosphatidylinositol transfer protein 2</fullName>
    </submittedName>
</protein>
<proteinExistence type="predicted"/>
<evidence type="ECO:0000313" key="2">
    <source>
        <dbReference type="Proteomes" id="UP000314294"/>
    </source>
</evidence>
<sequence>MESVGAISHRYQDSTVNETSIPVPVLNWQLLTDTDSLHSNMFVDGQVPSPTSPGLPHLRCNRRASEASLTSQVSGLADSYTASNIATSELTSDLPACDPRADGAHADVVVSSLRNVKPASLRGPACCPSWPCPTIGWPLGARPCAHKRQSVGCSPNATAGSLCRARTLA</sequence>
<dbReference type="AlphaFoldDB" id="A0A4Z2HT63"/>
<name>A0A4Z2HT63_9TELE</name>
<dbReference type="EMBL" id="SRLO01000194">
    <property type="protein sequence ID" value="TNN68153.1"/>
    <property type="molecule type" value="Genomic_DNA"/>
</dbReference>
<dbReference type="OrthoDB" id="10638752at2759"/>
<keyword evidence="2" id="KW-1185">Reference proteome</keyword>